<feature type="domain" description="FIST C-domain" evidence="1">
    <location>
        <begin position="311"/>
        <end position="357"/>
    </location>
</feature>
<dbReference type="InterPro" id="IPR019494">
    <property type="entry name" value="FIST_C"/>
</dbReference>
<gene>
    <name evidence="4" type="primary">LOC111130365</name>
</gene>
<dbReference type="OrthoDB" id="509497at2759"/>
<reference evidence="4" key="1">
    <citation type="submission" date="2025-08" db="UniProtKB">
        <authorList>
            <consortium name="RefSeq"/>
        </authorList>
    </citation>
    <scope>IDENTIFICATION</scope>
    <source>
        <tissue evidence="4">Whole sample</tissue>
    </source>
</reference>
<protein>
    <submittedName>
        <fullName evidence="4">F-box only protein 22-like</fullName>
    </submittedName>
</protein>
<feature type="domain" description="F-box" evidence="2">
    <location>
        <begin position="18"/>
        <end position="46"/>
    </location>
</feature>
<keyword evidence="3" id="KW-1185">Reference proteome</keyword>
<dbReference type="RefSeq" id="XP_022333079.1">
    <property type="nucleotide sequence ID" value="XM_022477371.1"/>
</dbReference>
<name>A0A8B8E021_CRAVI</name>
<dbReference type="Gene3D" id="1.20.1280.50">
    <property type="match status" value="1"/>
</dbReference>
<dbReference type="PANTHER" id="PTHR14939:SF5">
    <property type="entry name" value="F-BOX ONLY PROTEIN 22"/>
    <property type="match status" value="1"/>
</dbReference>
<evidence type="ECO:0000259" key="1">
    <source>
        <dbReference type="Pfam" id="PF10442"/>
    </source>
</evidence>
<dbReference type="SUPFAM" id="SSF81383">
    <property type="entry name" value="F-box domain"/>
    <property type="match status" value="1"/>
</dbReference>
<dbReference type="PANTHER" id="PTHR14939">
    <property type="entry name" value="F-BOX ONLY PROTEIN 22"/>
    <property type="match status" value="1"/>
</dbReference>
<evidence type="ECO:0000313" key="4">
    <source>
        <dbReference type="RefSeq" id="XP_022333079.1"/>
    </source>
</evidence>
<dbReference type="InterPro" id="IPR001810">
    <property type="entry name" value="F-box_dom"/>
</dbReference>
<evidence type="ECO:0000313" key="3">
    <source>
        <dbReference type="Proteomes" id="UP000694844"/>
    </source>
</evidence>
<accession>A0A8B8E021</accession>
<organism evidence="3 4">
    <name type="scientific">Crassostrea virginica</name>
    <name type="common">Eastern oyster</name>
    <dbReference type="NCBI Taxonomy" id="6565"/>
    <lineage>
        <taxon>Eukaryota</taxon>
        <taxon>Metazoa</taxon>
        <taxon>Spiralia</taxon>
        <taxon>Lophotrochozoa</taxon>
        <taxon>Mollusca</taxon>
        <taxon>Bivalvia</taxon>
        <taxon>Autobranchia</taxon>
        <taxon>Pteriomorphia</taxon>
        <taxon>Ostreida</taxon>
        <taxon>Ostreoidea</taxon>
        <taxon>Ostreidae</taxon>
        <taxon>Crassostrea</taxon>
    </lineage>
</organism>
<dbReference type="GeneID" id="111130365"/>
<evidence type="ECO:0000259" key="2">
    <source>
        <dbReference type="Pfam" id="PF12937"/>
    </source>
</evidence>
<dbReference type="Pfam" id="PF12937">
    <property type="entry name" value="F-box-like"/>
    <property type="match status" value="1"/>
</dbReference>
<dbReference type="CDD" id="cd22097">
    <property type="entry name" value="F-box_FBXO22"/>
    <property type="match status" value="1"/>
</dbReference>
<dbReference type="GO" id="GO:0000209">
    <property type="term" value="P:protein polyubiquitination"/>
    <property type="evidence" value="ECO:0007669"/>
    <property type="project" value="TreeGrafter"/>
</dbReference>
<dbReference type="InterPro" id="IPR036047">
    <property type="entry name" value="F-box-like_dom_sf"/>
</dbReference>
<dbReference type="GO" id="GO:0032436">
    <property type="term" value="P:positive regulation of proteasomal ubiquitin-dependent protein catabolic process"/>
    <property type="evidence" value="ECO:0007669"/>
    <property type="project" value="TreeGrafter"/>
</dbReference>
<dbReference type="Proteomes" id="UP000694844">
    <property type="component" value="Chromosome 4"/>
</dbReference>
<proteinExistence type="predicted"/>
<sequence>MEHVDECRVKVLQGIPVIVFKILQLLPMKTLHSCARVCRAWNEIVTEIKRKRSRLHWFCLEGEGRDEDLQLQSISDELMQTFQNFTSEPSYLFVFCTSALYEKRLYTPTPNSTRPPRACRQQSHDVNSFISSLGPESCKCYSLAADGIIGSNGDRSVEIEHSPLAVACLAIPKLEGLEIYDFFIDLNRHIPPLTPEVPELFNVEDVTSVPYDKEVKAILFFSDRDFCPQEIPLGLLDYYNGCPVVGGYVDHILSPDLDTDPGLPDTQIHCIALCGSNVRVASVIIKDEVSSEKNIERELCKLRDCNLPMDTTFAFMFACLGRGRAFHNNKDNVESAVFRKLFPKTPLFGFFGNGEIGMNYLHPFDPSKSFSKSKKTKFNRHHPKLSHAYTSIFLLVSVSSE</sequence>
<dbReference type="AlphaFoldDB" id="A0A8B8E021"/>
<dbReference type="KEGG" id="cvn:111130365"/>
<dbReference type="Pfam" id="PF10442">
    <property type="entry name" value="FIST_C"/>
    <property type="match status" value="1"/>
</dbReference>